<organism evidence="3 4">
    <name type="scientific">Wenyingzhuangia fucanilytica</name>
    <dbReference type="NCBI Taxonomy" id="1790137"/>
    <lineage>
        <taxon>Bacteria</taxon>
        <taxon>Pseudomonadati</taxon>
        <taxon>Bacteroidota</taxon>
        <taxon>Flavobacteriia</taxon>
        <taxon>Flavobacteriales</taxon>
        <taxon>Flavobacteriaceae</taxon>
        <taxon>Wenyingzhuangia</taxon>
    </lineage>
</organism>
<dbReference type="InterPro" id="IPR013216">
    <property type="entry name" value="Methyltransf_11"/>
</dbReference>
<reference evidence="3 4" key="1">
    <citation type="submission" date="2016-02" db="EMBL/GenBank/DDBJ databases">
        <authorList>
            <person name="Wen L."/>
            <person name="He K."/>
            <person name="Yang H."/>
        </authorList>
    </citation>
    <scope>NUCLEOTIDE SEQUENCE [LARGE SCALE GENOMIC DNA]</scope>
    <source>
        <strain evidence="3 4">CZ1127</strain>
    </source>
</reference>
<protein>
    <recommendedName>
        <fullName evidence="2">Methyltransferase type 11 domain-containing protein</fullName>
    </recommendedName>
</protein>
<gene>
    <name evidence="3" type="ORF">AXE80_13035</name>
</gene>
<dbReference type="RefSeq" id="WP_068828082.1">
    <property type="nucleotide sequence ID" value="NZ_CP014224.1"/>
</dbReference>
<evidence type="ECO:0000256" key="1">
    <source>
        <dbReference type="ARBA" id="ARBA00022679"/>
    </source>
</evidence>
<dbReference type="Gene3D" id="3.40.50.150">
    <property type="entry name" value="Vaccinia Virus protein VP39"/>
    <property type="match status" value="1"/>
</dbReference>
<evidence type="ECO:0000259" key="2">
    <source>
        <dbReference type="Pfam" id="PF08241"/>
    </source>
</evidence>
<dbReference type="Proteomes" id="UP000092967">
    <property type="component" value="Chromosome"/>
</dbReference>
<dbReference type="InterPro" id="IPR050447">
    <property type="entry name" value="Erg6_SMT_methyltransf"/>
</dbReference>
<dbReference type="STRING" id="1790137.AXE80_13035"/>
<dbReference type="PANTHER" id="PTHR44068:SF1">
    <property type="entry name" value="HYPOTHETICAL LOC100005854"/>
    <property type="match status" value="1"/>
</dbReference>
<dbReference type="SUPFAM" id="SSF53335">
    <property type="entry name" value="S-adenosyl-L-methionine-dependent methyltransferases"/>
    <property type="match status" value="1"/>
</dbReference>
<dbReference type="GO" id="GO:0003838">
    <property type="term" value="F:sterol 24-C-methyltransferase activity"/>
    <property type="evidence" value="ECO:0007669"/>
    <property type="project" value="TreeGrafter"/>
</dbReference>
<dbReference type="AlphaFoldDB" id="A0A1B1Y8Q4"/>
<dbReference type="KEGG" id="wfu:AXE80_13035"/>
<keyword evidence="1" id="KW-0808">Transferase</keyword>
<evidence type="ECO:0000313" key="3">
    <source>
        <dbReference type="EMBL" id="ANW97153.1"/>
    </source>
</evidence>
<dbReference type="Pfam" id="PF08241">
    <property type="entry name" value="Methyltransf_11"/>
    <property type="match status" value="1"/>
</dbReference>
<proteinExistence type="predicted"/>
<dbReference type="InterPro" id="IPR029063">
    <property type="entry name" value="SAM-dependent_MTases_sf"/>
</dbReference>
<dbReference type="PANTHER" id="PTHR44068">
    <property type="entry name" value="ZGC:194242"/>
    <property type="match status" value="1"/>
</dbReference>
<dbReference type="OrthoDB" id="9770553at2"/>
<dbReference type="CDD" id="cd02440">
    <property type="entry name" value="AdoMet_MTases"/>
    <property type="match status" value="1"/>
</dbReference>
<evidence type="ECO:0000313" key="4">
    <source>
        <dbReference type="Proteomes" id="UP000092967"/>
    </source>
</evidence>
<name>A0A1B1Y8Q4_9FLAO</name>
<sequence>MNKPPSNKEIKTIASHLRKPVRVKGVEVANMMNEGNLPMNLHTLAVLNAEPKDHILEIGMANGYFVKHLLNGTRDIKYIGLDYSETMIVEARKLNSKYIEQGTADFIQGDIHQLPFKDKVFDKLFTINTFYFWEDIREVLNEIKRVLKPNGVFILSIRPKHNMETIPVTKFNFKLLETINIIEILKTAGFDQIEKTEIIEPEQERWGKSFTRETVILKCKIEQIKKRLVFTRRFFISRT</sequence>
<feature type="domain" description="Methyltransferase type 11" evidence="2">
    <location>
        <begin position="56"/>
        <end position="155"/>
    </location>
</feature>
<keyword evidence="4" id="KW-1185">Reference proteome</keyword>
<accession>A0A1B1Y8Q4</accession>
<dbReference type="EMBL" id="CP014224">
    <property type="protein sequence ID" value="ANW97153.1"/>
    <property type="molecule type" value="Genomic_DNA"/>
</dbReference>
<dbReference type="GO" id="GO:0016126">
    <property type="term" value="P:sterol biosynthetic process"/>
    <property type="evidence" value="ECO:0007669"/>
    <property type="project" value="TreeGrafter"/>
</dbReference>